<keyword evidence="7 12" id="KW-0238">DNA-binding</keyword>
<comment type="subcellular location">
    <subcellularLocation>
        <location evidence="1">Nucleus speckle</location>
    </subcellularLocation>
</comment>
<dbReference type="OrthoDB" id="6247875at2759"/>
<dbReference type="InterPro" id="IPR009071">
    <property type="entry name" value="HMG_box_dom"/>
</dbReference>
<reference evidence="17" key="1">
    <citation type="submission" date="2017-02" db="UniProtKB">
        <authorList>
            <consortium name="WormBaseParasite"/>
        </authorList>
    </citation>
    <scope>IDENTIFICATION</scope>
</reference>
<proteinExistence type="inferred from homology"/>
<feature type="region of interest" description="Disordered" evidence="13">
    <location>
        <begin position="178"/>
        <end position="209"/>
    </location>
</feature>
<dbReference type="CDD" id="cd22004">
    <property type="entry name" value="HMG-box_SOX"/>
    <property type="match status" value="1"/>
</dbReference>
<name>A0A0N4VNG3_ENTVE</name>
<evidence type="ECO:0000256" key="4">
    <source>
        <dbReference type="ARBA" id="ARBA00022782"/>
    </source>
</evidence>
<evidence type="ECO:0000313" key="15">
    <source>
        <dbReference type="EMBL" id="VDD96958.1"/>
    </source>
</evidence>
<dbReference type="STRING" id="51028.A0A0N4VNG3"/>
<keyword evidence="4" id="KW-0221">Differentiation</keyword>
<comment type="function">
    <text evidence="11">Transcriptional regulator that controls a genetic switch in male development. It is necessary and sufficient for initiating male sex determination by directing the development of supporting cell precursors (pre-Sertoli cells) as Sertoli rather than granulosa cells. Involved in different aspects of gene regulation including promoter activation or repression. Binds to the DNA consensus sequence 5'-[AT]AACAA[AT]-3'. SRY HMG box recognizes DNA by partial intercalation in the minor groove and promotes DNA bending. Also involved in pre-mRNA splicing. In male adult brain involved in the maintenance of motor functions of dopaminergic neurons.</text>
</comment>
<evidence type="ECO:0000259" key="14">
    <source>
        <dbReference type="PROSITE" id="PS50118"/>
    </source>
</evidence>
<dbReference type="PROSITE" id="PS50118">
    <property type="entry name" value="HMG_BOX_2"/>
    <property type="match status" value="1"/>
</dbReference>
<keyword evidence="9" id="KW-0804">Transcription</keyword>
<evidence type="ECO:0000256" key="5">
    <source>
        <dbReference type="ARBA" id="ARBA00022860"/>
    </source>
</evidence>
<dbReference type="GO" id="GO:0005516">
    <property type="term" value="F:calmodulin binding"/>
    <property type="evidence" value="ECO:0007669"/>
    <property type="project" value="UniProtKB-KW"/>
</dbReference>
<sequence length="264" mass="29768">MTTQALLNTLSSEGSFGQLTSRSVGLNKATMNSELNFLSTPSSSSAYTLSAPSYNTLQSGVCDFTKPLVNTPYAPAVREPDQLETGQKIKRPMNAFMVDLSYLCFFSIKERYREMVWSQERRAEIANSESKMHNSQISKELGAEWRQMSAEKKAPYIKKAKELRDELLRQHPDYVYRPKRKPKLQPKSVNHSVSPASTSAVKQIERSSDNRLSTTAAQLLLASEAQQSLQQQSLMLAYHAQMIAAFLKGNQQKKVKAFEKVLMF</sequence>
<dbReference type="PANTHER" id="PTHR10270:SF161">
    <property type="entry name" value="SEX-DETERMINING REGION Y PROTEIN"/>
    <property type="match status" value="1"/>
</dbReference>
<evidence type="ECO:0000256" key="3">
    <source>
        <dbReference type="ARBA" id="ARBA00019052"/>
    </source>
</evidence>
<dbReference type="GO" id="GO:0000978">
    <property type="term" value="F:RNA polymerase II cis-regulatory region sequence-specific DNA binding"/>
    <property type="evidence" value="ECO:0007669"/>
    <property type="project" value="TreeGrafter"/>
</dbReference>
<dbReference type="InterPro" id="IPR050140">
    <property type="entry name" value="SRY-related_HMG-box_TF-like"/>
</dbReference>
<evidence type="ECO:0000256" key="13">
    <source>
        <dbReference type="SAM" id="MobiDB-lite"/>
    </source>
</evidence>
<dbReference type="Proteomes" id="UP000274131">
    <property type="component" value="Unassembled WGS sequence"/>
</dbReference>
<dbReference type="InterPro" id="IPR036910">
    <property type="entry name" value="HMG_box_dom_sf"/>
</dbReference>
<dbReference type="Gene3D" id="1.10.30.10">
    <property type="entry name" value="High mobility group box domain"/>
    <property type="match status" value="1"/>
</dbReference>
<dbReference type="PANTHER" id="PTHR10270">
    <property type="entry name" value="SOX TRANSCRIPTION FACTOR"/>
    <property type="match status" value="1"/>
</dbReference>
<dbReference type="GO" id="GO:0016607">
    <property type="term" value="C:nuclear speck"/>
    <property type="evidence" value="ECO:0007669"/>
    <property type="project" value="UniProtKB-SubCell"/>
</dbReference>
<evidence type="ECO:0000256" key="1">
    <source>
        <dbReference type="ARBA" id="ARBA00004324"/>
    </source>
</evidence>
<evidence type="ECO:0000256" key="12">
    <source>
        <dbReference type="PROSITE-ProRule" id="PRU00267"/>
    </source>
</evidence>
<evidence type="ECO:0000256" key="10">
    <source>
        <dbReference type="ARBA" id="ARBA00032498"/>
    </source>
</evidence>
<feature type="domain" description="HMG box" evidence="14">
    <location>
        <begin position="107"/>
        <end position="175"/>
    </location>
</feature>
<evidence type="ECO:0000256" key="6">
    <source>
        <dbReference type="ARBA" id="ARBA00022928"/>
    </source>
</evidence>
<comment type="similarity">
    <text evidence="2">Belongs to the SRY family.</text>
</comment>
<dbReference type="GO" id="GO:0001228">
    <property type="term" value="F:DNA-binding transcription activator activity, RNA polymerase II-specific"/>
    <property type="evidence" value="ECO:0007669"/>
    <property type="project" value="TreeGrafter"/>
</dbReference>
<evidence type="ECO:0000256" key="7">
    <source>
        <dbReference type="ARBA" id="ARBA00023125"/>
    </source>
</evidence>
<keyword evidence="12" id="KW-0539">Nucleus</keyword>
<evidence type="ECO:0000256" key="11">
    <source>
        <dbReference type="ARBA" id="ARBA00045821"/>
    </source>
</evidence>
<feature type="compositionally biased region" description="Polar residues" evidence="13">
    <location>
        <begin position="187"/>
        <end position="201"/>
    </location>
</feature>
<dbReference type="GO" id="GO:0030154">
    <property type="term" value="P:cell differentiation"/>
    <property type="evidence" value="ECO:0007669"/>
    <property type="project" value="UniProtKB-KW"/>
</dbReference>
<keyword evidence="8" id="KW-0010">Activator</keyword>
<evidence type="ECO:0000256" key="2">
    <source>
        <dbReference type="ARBA" id="ARBA00005998"/>
    </source>
</evidence>
<keyword evidence="5" id="KW-0112">Calmodulin-binding</keyword>
<keyword evidence="6" id="KW-0726">Sexual differentiation</keyword>
<dbReference type="SMART" id="SM00398">
    <property type="entry name" value="HMG"/>
    <property type="match status" value="1"/>
</dbReference>
<organism evidence="17">
    <name type="scientific">Enterobius vermicularis</name>
    <name type="common">Human pinworm</name>
    <dbReference type="NCBI Taxonomy" id="51028"/>
    <lineage>
        <taxon>Eukaryota</taxon>
        <taxon>Metazoa</taxon>
        <taxon>Ecdysozoa</taxon>
        <taxon>Nematoda</taxon>
        <taxon>Chromadorea</taxon>
        <taxon>Rhabditida</taxon>
        <taxon>Spirurina</taxon>
        <taxon>Oxyuridomorpha</taxon>
        <taxon>Oxyuroidea</taxon>
        <taxon>Oxyuridae</taxon>
        <taxon>Enterobius</taxon>
    </lineage>
</organism>
<accession>A0A0N4VNG3</accession>
<dbReference type="SUPFAM" id="SSF47095">
    <property type="entry name" value="HMG-box"/>
    <property type="match status" value="1"/>
</dbReference>
<dbReference type="AlphaFoldDB" id="A0A0N4VNG3"/>
<keyword evidence="16" id="KW-1185">Reference proteome</keyword>
<dbReference type="EMBL" id="UXUI01012546">
    <property type="protein sequence ID" value="VDD96958.1"/>
    <property type="molecule type" value="Genomic_DNA"/>
</dbReference>
<protein>
    <recommendedName>
        <fullName evidence="3">Sex-determining region Y protein</fullName>
    </recommendedName>
    <alternativeName>
        <fullName evidence="10">Testis-determining factor</fullName>
    </alternativeName>
</protein>
<evidence type="ECO:0000256" key="8">
    <source>
        <dbReference type="ARBA" id="ARBA00023159"/>
    </source>
</evidence>
<dbReference type="WBParaSite" id="EVEC_0001251901-mRNA-1">
    <property type="protein sequence ID" value="EVEC_0001251901-mRNA-1"/>
    <property type="gene ID" value="EVEC_0001251901"/>
</dbReference>
<evidence type="ECO:0000313" key="16">
    <source>
        <dbReference type="Proteomes" id="UP000274131"/>
    </source>
</evidence>
<dbReference type="Pfam" id="PF00505">
    <property type="entry name" value="HMG_box"/>
    <property type="match status" value="1"/>
</dbReference>
<reference evidence="15 16" key="2">
    <citation type="submission" date="2018-10" db="EMBL/GenBank/DDBJ databases">
        <authorList>
            <consortium name="Pathogen Informatics"/>
        </authorList>
    </citation>
    <scope>NUCLEOTIDE SEQUENCE [LARGE SCALE GENOMIC DNA]</scope>
</reference>
<feature type="DNA-binding region" description="HMG box" evidence="12">
    <location>
        <begin position="107"/>
        <end position="175"/>
    </location>
</feature>
<evidence type="ECO:0000256" key="9">
    <source>
        <dbReference type="ARBA" id="ARBA00023163"/>
    </source>
</evidence>
<evidence type="ECO:0000313" key="17">
    <source>
        <dbReference type="WBParaSite" id="EVEC_0001251901-mRNA-1"/>
    </source>
</evidence>
<gene>
    <name evidence="15" type="ORF">EVEC_LOCUS11709</name>
</gene>
<dbReference type="GO" id="GO:0007548">
    <property type="term" value="P:sex differentiation"/>
    <property type="evidence" value="ECO:0007669"/>
    <property type="project" value="UniProtKB-KW"/>
</dbReference>